<organism evidence="2 3">
    <name type="scientific">Seiridium unicorne</name>
    <dbReference type="NCBI Taxonomy" id="138068"/>
    <lineage>
        <taxon>Eukaryota</taxon>
        <taxon>Fungi</taxon>
        <taxon>Dikarya</taxon>
        <taxon>Ascomycota</taxon>
        <taxon>Pezizomycotina</taxon>
        <taxon>Sordariomycetes</taxon>
        <taxon>Xylariomycetidae</taxon>
        <taxon>Amphisphaeriales</taxon>
        <taxon>Sporocadaceae</taxon>
        <taxon>Seiridium</taxon>
    </lineage>
</organism>
<dbReference type="PANTHER" id="PTHR39470">
    <property type="entry name" value="CHROMOSOME 10, WHOLE GENOME SHOTGUN SEQUENCE"/>
    <property type="match status" value="1"/>
</dbReference>
<name>A0ABR2US66_9PEZI</name>
<keyword evidence="3" id="KW-1185">Reference proteome</keyword>
<keyword evidence="1" id="KW-1133">Transmembrane helix</keyword>
<keyword evidence="1" id="KW-0472">Membrane</keyword>
<accession>A0ABR2US66</accession>
<reference evidence="2 3" key="1">
    <citation type="journal article" date="2024" name="J. Plant Pathol.">
        <title>Sequence and assembly of the genome of Seiridium unicorne, isolate CBS 538.82, causal agent of cypress canker disease.</title>
        <authorList>
            <person name="Scali E."/>
            <person name="Rocca G.D."/>
            <person name="Danti R."/>
            <person name="Garbelotto M."/>
            <person name="Barberini S."/>
            <person name="Baroncelli R."/>
            <person name="Emiliani G."/>
        </authorList>
    </citation>
    <scope>NUCLEOTIDE SEQUENCE [LARGE SCALE GENOMIC DNA]</scope>
    <source>
        <strain evidence="2 3">BM-138-508</strain>
    </source>
</reference>
<evidence type="ECO:0000313" key="2">
    <source>
        <dbReference type="EMBL" id="KAK9417505.1"/>
    </source>
</evidence>
<dbReference type="PANTHER" id="PTHR39470:SF1">
    <property type="entry name" value="CHORISMATE SYNTHASE PROTEIN"/>
    <property type="match status" value="1"/>
</dbReference>
<evidence type="ECO:0000256" key="1">
    <source>
        <dbReference type="SAM" id="Phobius"/>
    </source>
</evidence>
<dbReference type="Proteomes" id="UP001408356">
    <property type="component" value="Unassembled WGS sequence"/>
</dbReference>
<feature type="transmembrane region" description="Helical" evidence="1">
    <location>
        <begin position="279"/>
        <end position="298"/>
    </location>
</feature>
<protein>
    <recommendedName>
        <fullName evidence="4">Chorismate synthase protein</fullName>
    </recommendedName>
</protein>
<comment type="caution">
    <text evidence="2">The sequence shown here is derived from an EMBL/GenBank/DDBJ whole genome shotgun (WGS) entry which is preliminary data.</text>
</comment>
<evidence type="ECO:0000313" key="3">
    <source>
        <dbReference type="Proteomes" id="UP001408356"/>
    </source>
</evidence>
<evidence type="ECO:0008006" key="4">
    <source>
        <dbReference type="Google" id="ProtNLM"/>
    </source>
</evidence>
<gene>
    <name evidence="2" type="ORF">SUNI508_08656</name>
</gene>
<proteinExistence type="predicted"/>
<keyword evidence="1" id="KW-0812">Transmembrane</keyword>
<feature type="transmembrane region" description="Helical" evidence="1">
    <location>
        <begin position="102"/>
        <end position="119"/>
    </location>
</feature>
<sequence length="411" mass="45656">MTSVSLVLAERRPARPAWLPTSQLHNFATSQLRNFTTSQLRKHLDLNTGLCVDKMAISWGTIKSLLLFFGPILLPKAIGYYRSFRAGPAAQGLTIKPLPPQVIRALGLLGATTLIYLLFSLPPFTPENLFARTQSRLQIPTDVLFTRLTALRPGNLLTDTDTALRAKFVNLESRLLYLQFGPGVLADCPFCNAEDPRSYLYYAVPGVLAPHLFNLVVLSVATSGLMTGQEGSKWRTPAVLVSAAVAALDIYIVSTYNYQLNARATRLAELDMFFWSARVYRLVTFALTNSAFAALLYLSSTNRAFATPPSPAERVEAVTRQLMVTKSKLNALGIVKNTAIRDEELRERMQSYWQHEGRLMREVMEEREVLEGVNDALSNRINITGIQNDAETYASNILPQQQQATEPVSVG</sequence>
<dbReference type="EMBL" id="JARVKF010000397">
    <property type="protein sequence ID" value="KAK9417505.1"/>
    <property type="molecule type" value="Genomic_DNA"/>
</dbReference>
<feature type="transmembrane region" description="Helical" evidence="1">
    <location>
        <begin position="199"/>
        <end position="226"/>
    </location>
</feature>
<feature type="transmembrane region" description="Helical" evidence="1">
    <location>
        <begin position="238"/>
        <end position="259"/>
    </location>
</feature>